<dbReference type="InterPro" id="IPR012337">
    <property type="entry name" value="RNaseH-like_sf"/>
</dbReference>
<name>A0AAV9E3Z9_ACOCL</name>
<dbReference type="InterPro" id="IPR025525">
    <property type="entry name" value="hAT-like_transposase_RNase-H"/>
</dbReference>
<dbReference type="GO" id="GO:0046983">
    <property type="term" value="F:protein dimerization activity"/>
    <property type="evidence" value="ECO:0007669"/>
    <property type="project" value="InterPro"/>
</dbReference>
<accession>A0AAV9E3Z9</accession>
<reference evidence="3" key="1">
    <citation type="journal article" date="2023" name="Nat. Commun.">
        <title>Diploid and tetraploid genomes of Acorus and the evolution of monocots.</title>
        <authorList>
            <person name="Ma L."/>
            <person name="Liu K.W."/>
            <person name="Li Z."/>
            <person name="Hsiao Y.Y."/>
            <person name="Qi Y."/>
            <person name="Fu T."/>
            <person name="Tang G.D."/>
            <person name="Zhang D."/>
            <person name="Sun W.H."/>
            <person name="Liu D.K."/>
            <person name="Li Y."/>
            <person name="Chen G.Z."/>
            <person name="Liu X.D."/>
            <person name="Liao X.Y."/>
            <person name="Jiang Y.T."/>
            <person name="Yu X."/>
            <person name="Hao Y."/>
            <person name="Huang J."/>
            <person name="Zhao X.W."/>
            <person name="Ke S."/>
            <person name="Chen Y.Y."/>
            <person name="Wu W.L."/>
            <person name="Hsu J.L."/>
            <person name="Lin Y.F."/>
            <person name="Huang M.D."/>
            <person name="Li C.Y."/>
            <person name="Huang L."/>
            <person name="Wang Z.W."/>
            <person name="Zhao X."/>
            <person name="Zhong W.Y."/>
            <person name="Peng D.H."/>
            <person name="Ahmad S."/>
            <person name="Lan S."/>
            <person name="Zhang J.S."/>
            <person name="Tsai W.C."/>
            <person name="Van de Peer Y."/>
            <person name="Liu Z.J."/>
        </authorList>
    </citation>
    <scope>NUCLEOTIDE SEQUENCE</scope>
    <source>
        <strain evidence="3">CP</strain>
    </source>
</reference>
<dbReference type="Pfam" id="PF05699">
    <property type="entry name" value="Dimer_Tnp_hAT"/>
    <property type="match status" value="1"/>
</dbReference>
<organism evidence="3 4">
    <name type="scientific">Acorus calamus</name>
    <name type="common">Sweet flag</name>
    <dbReference type="NCBI Taxonomy" id="4465"/>
    <lineage>
        <taxon>Eukaryota</taxon>
        <taxon>Viridiplantae</taxon>
        <taxon>Streptophyta</taxon>
        <taxon>Embryophyta</taxon>
        <taxon>Tracheophyta</taxon>
        <taxon>Spermatophyta</taxon>
        <taxon>Magnoliopsida</taxon>
        <taxon>Liliopsida</taxon>
        <taxon>Acoraceae</taxon>
        <taxon>Acorus</taxon>
    </lineage>
</organism>
<dbReference type="PANTHER" id="PTHR23272">
    <property type="entry name" value="BED FINGER-RELATED"/>
    <property type="match status" value="1"/>
</dbReference>
<proteinExistence type="predicted"/>
<evidence type="ECO:0000259" key="2">
    <source>
        <dbReference type="Pfam" id="PF14372"/>
    </source>
</evidence>
<dbReference type="EMBL" id="JAUJYO010000009">
    <property type="protein sequence ID" value="KAK1307979.1"/>
    <property type="molecule type" value="Genomic_DNA"/>
</dbReference>
<reference evidence="3" key="2">
    <citation type="submission" date="2023-06" db="EMBL/GenBank/DDBJ databases">
        <authorList>
            <person name="Ma L."/>
            <person name="Liu K.-W."/>
            <person name="Li Z."/>
            <person name="Hsiao Y.-Y."/>
            <person name="Qi Y."/>
            <person name="Fu T."/>
            <person name="Tang G."/>
            <person name="Zhang D."/>
            <person name="Sun W.-H."/>
            <person name="Liu D.-K."/>
            <person name="Li Y."/>
            <person name="Chen G.-Z."/>
            <person name="Liu X.-D."/>
            <person name="Liao X.-Y."/>
            <person name="Jiang Y.-T."/>
            <person name="Yu X."/>
            <person name="Hao Y."/>
            <person name="Huang J."/>
            <person name="Zhao X.-W."/>
            <person name="Ke S."/>
            <person name="Chen Y.-Y."/>
            <person name="Wu W.-L."/>
            <person name="Hsu J.-L."/>
            <person name="Lin Y.-F."/>
            <person name="Huang M.-D."/>
            <person name="Li C.-Y."/>
            <person name="Huang L."/>
            <person name="Wang Z.-W."/>
            <person name="Zhao X."/>
            <person name="Zhong W.-Y."/>
            <person name="Peng D.-H."/>
            <person name="Ahmad S."/>
            <person name="Lan S."/>
            <person name="Zhang J.-S."/>
            <person name="Tsai W.-C."/>
            <person name="Van De Peer Y."/>
            <person name="Liu Z.-J."/>
        </authorList>
    </citation>
    <scope>NUCLEOTIDE SEQUENCE</scope>
    <source>
        <strain evidence="3">CP</strain>
        <tissue evidence="3">Leaves</tissue>
    </source>
</reference>
<evidence type="ECO:0000259" key="1">
    <source>
        <dbReference type="Pfam" id="PF05699"/>
    </source>
</evidence>
<evidence type="ECO:0000313" key="3">
    <source>
        <dbReference type="EMBL" id="KAK1307979.1"/>
    </source>
</evidence>
<comment type="caution">
    <text evidence="3">The sequence shown here is derived from an EMBL/GenBank/DDBJ whole genome shotgun (WGS) entry which is preliminary data.</text>
</comment>
<sequence length="180" mass="20501">MKQKFNKYWEECSLMLAIAVVLDPRFKFDLVEYWYVKLYGDEASRYIMRVRSSLVDLFTEYEATSPFTMIASSSGSSSAPSALSLGDKHSEFDQWRMIAKSTTIIPKSELDQYLDEPVFPRTEDFNILHWWKINSPKLPTLGRMARDILAIPVTSAASEAAFSVGGRILDDSRLSLNPDI</sequence>
<dbReference type="AlphaFoldDB" id="A0AAV9E3Z9"/>
<feature type="domain" description="hAT-like transposase RNase-H fold" evidence="2">
    <location>
        <begin position="1"/>
        <end position="61"/>
    </location>
</feature>
<protein>
    <submittedName>
        <fullName evidence="3">Uncharacterized protein</fullName>
    </submittedName>
</protein>
<evidence type="ECO:0000313" key="4">
    <source>
        <dbReference type="Proteomes" id="UP001180020"/>
    </source>
</evidence>
<gene>
    <name evidence="3" type="ORF">QJS10_CPA09g00982</name>
</gene>
<keyword evidence="4" id="KW-1185">Reference proteome</keyword>
<dbReference type="Pfam" id="PF14372">
    <property type="entry name" value="hAT-like_RNase-H"/>
    <property type="match status" value="1"/>
</dbReference>
<feature type="domain" description="HAT C-terminal dimerisation" evidence="1">
    <location>
        <begin position="109"/>
        <end position="179"/>
    </location>
</feature>
<dbReference type="Proteomes" id="UP001180020">
    <property type="component" value="Unassembled WGS sequence"/>
</dbReference>
<dbReference type="SUPFAM" id="SSF53098">
    <property type="entry name" value="Ribonuclease H-like"/>
    <property type="match status" value="1"/>
</dbReference>
<dbReference type="GO" id="GO:0003677">
    <property type="term" value="F:DNA binding"/>
    <property type="evidence" value="ECO:0007669"/>
    <property type="project" value="InterPro"/>
</dbReference>
<dbReference type="InterPro" id="IPR008906">
    <property type="entry name" value="HATC_C_dom"/>
</dbReference>